<dbReference type="PROSITE" id="PS50206">
    <property type="entry name" value="RHODANESE_3"/>
    <property type="match status" value="1"/>
</dbReference>
<dbReference type="InterPro" id="IPR001763">
    <property type="entry name" value="Rhodanese-like_dom"/>
</dbReference>
<evidence type="ECO:0000313" key="2">
    <source>
        <dbReference type="EMBL" id="GAA3641866.1"/>
    </source>
</evidence>
<dbReference type="PRINTS" id="PR00111">
    <property type="entry name" value="ABHYDROLASE"/>
</dbReference>
<keyword evidence="3" id="KW-1185">Reference proteome</keyword>
<dbReference type="InterPro" id="IPR029058">
    <property type="entry name" value="AB_hydrolase_fold"/>
</dbReference>
<feature type="domain" description="Rhodanese" evidence="1">
    <location>
        <begin position="60"/>
        <end position="94"/>
    </location>
</feature>
<comment type="caution">
    <text evidence="2">The sequence shown here is derived from an EMBL/GenBank/DDBJ whole genome shotgun (WGS) entry which is preliminary data.</text>
</comment>
<gene>
    <name evidence="2" type="ORF">GCM10022267_30370</name>
</gene>
<proteinExistence type="predicted"/>
<dbReference type="SUPFAM" id="SSF53474">
    <property type="entry name" value="alpha/beta-Hydrolases"/>
    <property type="match status" value="1"/>
</dbReference>
<dbReference type="PANTHER" id="PTHR43689:SF8">
    <property type="entry name" value="ALPHA_BETA-HYDROLASES SUPERFAMILY PROTEIN"/>
    <property type="match status" value="1"/>
</dbReference>
<dbReference type="RefSeq" id="WP_346130476.1">
    <property type="nucleotide sequence ID" value="NZ_BAABBE010000007.1"/>
</dbReference>
<dbReference type="EMBL" id="BAABBE010000007">
    <property type="protein sequence ID" value="GAA3641866.1"/>
    <property type="molecule type" value="Genomic_DNA"/>
</dbReference>
<sequence length="229" mass="23852">MDTMEPRTYLLLHGGGGVHTMTAFGNLLAERTGARVLAPTHPGFGGTPQPAELTGVTGLARHYVTMLDELGLTGVTVLGNSFGGWLAAEIALCASPRVSAAVIVNGIGVEVDGHPVTDIRGFTLAEIQAHSWHDPAKAPTPSGTGPSPDVRALIGYTGPSMSDPTLLDRLGDVRIPVHVLWGESDRIVDAAYGKAYAAAIPGSTFTPLPRTGHLPQLETPEELLEALLG</sequence>
<organism evidence="2 3">
    <name type="scientific">Lentzea roselyniae</name>
    <dbReference type="NCBI Taxonomy" id="531940"/>
    <lineage>
        <taxon>Bacteria</taxon>
        <taxon>Bacillati</taxon>
        <taxon>Actinomycetota</taxon>
        <taxon>Actinomycetes</taxon>
        <taxon>Pseudonocardiales</taxon>
        <taxon>Pseudonocardiaceae</taxon>
        <taxon>Lentzea</taxon>
    </lineage>
</organism>
<dbReference type="GO" id="GO:0016787">
    <property type="term" value="F:hydrolase activity"/>
    <property type="evidence" value="ECO:0007669"/>
    <property type="project" value="UniProtKB-KW"/>
</dbReference>
<reference evidence="3" key="1">
    <citation type="journal article" date="2019" name="Int. J. Syst. Evol. Microbiol.">
        <title>The Global Catalogue of Microorganisms (GCM) 10K type strain sequencing project: providing services to taxonomists for standard genome sequencing and annotation.</title>
        <authorList>
            <consortium name="The Broad Institute Genomics Platform"/>
            <consortium name="The Broad Institute Genome Sequencing Center for Infectious Disease"/>
            <person name="Wu L."/>
            <person name="Ma J."/>
        </authorList>
    </citation>
    <scope>NUCLEOTIDE SEQUENCE [LARGE SCALE GENOMIC DNA]</scope>
    <source>
        <strain evidence="3">JCM 17494</strain>
    </source>
</reference>
<dbReference type="InterPro" id="IPR000073">
    <property type="entry name" value="AB_hydrolase_1"/>
</dbReference>
<dbReference type="Gene3D" id="3.40.50.1820">
    <property type="entry name" value="alpha/beta hydrolase"/>
    <property type="match status" value="1"/>
</dbReference>
<name>A0ABP7AVR1_9PSEU</name>
<keyword evidence="2" id="KW-0378">Hydrolase</keyword>
<accession>A0ABP7AVR1</accession>
<evidence type="ECO:0000313" key="3">
    <source>
        <dbReference type="Proteomes" id="UP001500711"/>
    </source>
</evidence>
<protein>
    <submittedName>
        <fullName evidence="2">Alpha/beta hydrolase</fullName>
    </submittedName>
</protein>
<evidence type="ECO:0000259" key="1">
    <source>
        <dbReference type="PROSITE" id="PS50206"/>
    </source>
</evidence>
<dbReference type="Pfam" id="PF12697">
    <property type="entry name" value="Abhydrolase_6"/>
    <property type="match status" value="1"/>
</dbReference>
<dbReference type="PANTHER" id="PTHR43689">
    <property type="entry name" value="HYDROLASE"/>
    <property type="match status" value="1"/>
</dbReference>
<dbReference type="Proteomes" id="UP001500711">
    <property type="component" value="Unassembled WGS sequence"/>
</dbReference>